<dbReference type="SUPFAM" id="SSF53807">
    <property type="entry name" value="Helical backbone' metal receptor"/>
    <property type="match status" value="1"/>
</dbReference>
<accession>A0A117MFN3</accession>
<dbReference type="EMBL" id="LGHE01000101">
    <property type="protein sequence ID" value="KUL01485.1"/>
    <property type="molecule type" value="Genomic_DNA"/>
</dbReference>
<evidence type="ECO:0000313" key="5">
    <source>
        <dbReference type="Proteomes" id="UP000054598"/>
    </source>
</evidence>
<evidence type="ECO:0000313" key="3">
    <source>
        <dbReference type="EMBL" id="KUL01485.1"/>
    </source>
</evidence>
<proteinExistence type="predicted"/>
<gene>
    <name evidence="2" type="ORF">XD82_0800</name>
    <name evidence="3" type="ORF">XE10_1020</name>
</gene>
<dbReference type="AlphaFoldDB" id="A0A117MFN3"/>
<dbReference type="InterPro" id="IPR006127">
    <property type="entry name" value="ZnuA-like"/>
</dbReference>
<evidence type="ECO:0000313" key="2">
    <source>
        <dbReference type="EMBL" id="KUK62107.1"/>
    </source>
</evidence>
<reference evidence="3" key="1">
    <citation type="journal article" date="2015" name="MBio">
        <title>Genome-resolved metagenomic analysis reveals roles for candidate phyla and other microbial community members in biogeochemical transformations in oil reservoirs.</title>
        <authorList>
            <person name="Hu P."/>
            <person name="Tom L."/>
            <person name="Singh A."/>
            <person name="Thomas B.C."/>
            <person name="Baker B.J."/>
            <person name="Piceno Y.M."/>
            <person name="Andersen G.L."/>
            <person name="Banfield J.F."/>
        </authorList>
    </citation>
    <scope>NUCLEOTIDE SEQUENCE [LARGE SCALE GENOMIC DNA]</scope>
    <source>
        <strain evidence="2">62_101</strain>
        <strain evidence="3">63_41</strain>
    </source>
</reference>
<dbReference type="EMBL" id="LGGD01000081">
    <property type="protein sequence ID" value="KUK62107.1"/>
    <property type="molecule type" value="Genomic_DNA"/>
</dbReference>
<keyword evidence="1" id="KW-0472">Membrane</keyword>
<feature type="transmembrane region" description="Helical" evidence="1">
    <location>
        <begin position="303"/>
        <end position="323"/>
    </location>
</feature>
<dbReference type="Proteomes" id="UP000054323">
    <property type="component" value="Unassembled WGS sequence"/>
</dbReference>
<reference evidence="4 5" key="2">
    <citation type="journal article" date="2015" name="MBio">
        <title>Genome-Resolved Metagenomic Analysis Reveals Roles for Candidate Phyla and Other Microbial Community Members in Biogeochemical Transformations in Oil Reservoirs.</title>
        <authorList>
            <person name="Hu P."/>
            <person name="Tom L."/>
            <person name="Singh A."/>
            <person name="Thomas B.C."/>
            <person name="Baker B.J."/>
            <person name="Piceno Y.M."/>
            <person name="Andersen G.L."/>
            <person name="Banfield J.F."/>
        </authorList>
    </citation>
    <scope>NUCLEOTIDE SEQUENCE [LARGE SCALE GENOMIC DNA]</scope>
</reference>
<sequence>MNRIRILSFLLALLFVAPGVNALTVVSTTTVLWDPVQYIGGEKVEAIYIADPTICPHMQADIIPNRIQLQKDFIRDADLFVAHNGSVDQSYVMPYVSDFMDANNYGTVEWVTLENPSMIWNTPSGARNLSREVAGWLIAADPANRTYYEARLNDYLAEIDAADLSPAEREVIPGQDAVVMVWQQDAAVKWLGLDMVSIYAPDFYQGGKFTPRVVVDDICNHPEKYQNVKYVIENMQSGELAKGLEEALHDNGVPVERVIFTNFPRSLPGVDSLPDVIRYNKALVTPVQAASAATTAVPAQTSAPLPGILAVAAALGAGSLVLLTRRR</sequence>
<dbReference type="Proteomes" id="UP000054598">
    <property type="component" value="Unassembled WGS sequence"/>
</dbReference>
<evidence type="ECO:0000256" key="1">
    <source>
        <dbReference type="SAM" id="Phobius"/>
    </source>
</evidence>
<protein>
    <submittedName>
        <fullName evidence="3">ABC transporter periplasmic component</fullName>
    </submittedName>
</protein>
<dbReference type="GO" id="GO:0030001">
    <property type="term" value="P:metal ion transport"/>
    <property type="evidence" value="ECO:0007669"/>
    <property type="project" value="InterPro"/>
</dbReference>
<dbReference type="Pfam" id="PF01297">
    <property type="entry name" value="ZnuA"/>
    <property type="match status" value="1"/>
</dbReference>
<keyword evidence="1" id="KW-0812">Transmembrane</keyword>
<organism evidence="3 5">
    <name type="scientific">Methanoculleus marisnigri</name>
    <dbReference type="NCBI Taxonomy" id="2198"/>
    <lineage>
        <taxon>Archaea</taxon>
        <taxon>Methanobacteriati</taxon>
        <taxon>Methanobacteriota</taxon>
        <taxon>Stenosarchaea group</taxon>
        <taxon>Methanomicrobia</taxon>
        <taxon>Methanomicrobiales</taxon>
        <taxon>Methanomicrobiaceae</taxon>
        <taxon>Methanoculleus</taxon>
    </lineage>
</organism>
<evidence type="ECO:0000313" key="4">
    <source>
        <dbReference type="Proteomes" id="UP000054323"/>
    </source>
</evidence>
<name>A0A117MFN3_9EURY</name>
<keyword evidence="1" id="KW-1133">Transmembrane helix</keyword>
<dbReference type="PATRIC" id="fig|2198.3.peg.882"/>
<dbReference type="Gene3D" id="3.40.50.1980">
    <property type="entry name" value="Nitrogenase molybdenum iron protein domain"/>
    <property type="match status" value="1"/>
</dbReference>
<comment type="caution">
    <text evidence="3">The sequence shown here is derived from an EMBL/GenBank/DDBJ whole genome shotgun (WGS) entry which is preliminary data.</text>
</comment>
<dbReference type="GO" id="GO:0046872">
    <property type="term" value="F:metal ion binding"/>
    <property type="evidence" value="ECO:0007669"/>
    <property type="project" value="InterPro"/>
</dbReference>